<dbReference type="Proteomes" id="UP000095085">
    <property type="component" value="Unassembled WGS sequence"/>
</dbReference>
<feature type="transmembrane region" description="Helical" evidence="1">
    <location>
        <begin position="28"/>
        <end position="51"/>
    </location>
</feature>
<dbReference type="EMBL" id="KV454541">
    <property type="protein sequence ID" value="ODV67303.1"/>
    <property type="molecule type" value="Genomic_DNA"/>
</dbReference>
<organism evidence="2 3">
    <name type="scientific">Hyphopichia burtonii NRRL Y-1933</name>
    <dbReference type="NCBI Taxonomy" id="984485"/>
    <lineage>
        <taxon>Eukaryota</taxon>
        <taxon>Fungi</taxon>
        <taxon>Dikarya</taxon>
        <taxon>Ascomycota</taxon>
        <taxon>Saccharomycotina</taxon>
        <taxon>Pichiomycetes</taxon>
        <taxon>Debaryomycetaceae</taxon>
        <taxon>Hyphopichia</taxon>
    </lineage>
</organism>
<evidence type="ECO:0000313" key="2">
    <source>
        <dbReference type="EMBL" id="ODV67303.1"/>
    </source>
</evidence>
<sequence>MYGSTSRTTRFCKLSSSSSISRLQRLTIATYFSSLFSISISTDLNSLIFCALSSRSFLMFSKFSSCSSLCCWISLNFLLSSSNSLIFSDWNSLVNSSSASAMSFVCLLMSFSSFFIAITSLEVFSLMISIFCLMESTLEF</sequence>
<dbReference type="GeneID" id="30993216"/>
<dbReference type="OrthoDB" id="10628824at2759"/>
<proteinExistence type="predicted"/>
<keyword evidence="1" id="KW-1133">Transmembrane helix</keyword>
<evidence type="ECO:0000313" key="3">
    <source>
        <dbReference type="Proteomes" id="UP000095085"/>
    </source>
</evidence>
<name>A0A1E4RJ76_9ASCO</name>
<dbReference type="RefSeq" id="XP_020076370.1">
    <property type="nucleotide sequence ID" value="XM_020218666.1"/>
</dbReference>
<feature type="transmembrane region" description="Helical" evidence="1">
    <location>
        <begin position="101"/>
        <end position="134"/>
    </location>
</feature>
<keyword evidence="1" id="KW-0472">Membrane</keyword>
<dbReference type="AlphaFoldDB" id="A0A1E4RJ76"/>
<protein>
    <submittedName>
        <fullName evidence="2">Uncharacterized protein</fullName>
    </submittedName>
</protein>
<keyword evidence="3" id="KW-1185">Reference proteome</keyword>
<evidence type="ECO:0000256" key="1">
    <source>
        <dbReference type="SAM" id="Phobius"/>
    </source>
</evidence>
<reference evidence="3" key="1">
    <citation type="submission" date="2016-05" db="EMBL/GenBank/DDBJ databases">
        <title>Comparative genomics of biotechnologically important yeasts.</title>
        <authorList>
            <consortium name="DOE Joint Genome Institute"/>
            <person name="Riley R."/>
            <person name="Haridas S."/>
            <person name="Wolfe K.H."/>
            <person name="Lopes M.R."/>
            <person name="Hittinger C.T."/>
            <person name="Goker M."/>
            <person name="Salamov A."/>
            <person name="Wisecaver J."/>
            <person name="Long T.M."/>
            <person name="Aerts A.L."/>
            <person name="Barry K."/>
            <person name="Choi C."/>
            <person name="Clum A."/>
            <person name="Coughlan A.Y."/>
            <person name="Deshpande S."/>
            <person name="Douglass A.P."/>
            <person name="Hanson S.J."/>
            <person name="Klenk H.-P."/>
            <person name="Labutti K."/>
            <person name="Lapidus A."/>
            <person name="Lindquist E."/>
            <person name="Lipzen A."/>
            <person name="Meier-Kolthoff J.P."/>
            <person name="Ohm R.A."/>
            <person name="Otillar R.P."/>
            <person name="Pangilinan J."/>
            <person name="Peng Y."/>
            <person name="Rokas A."/>
            <person name="Rosa C.A."/>
            <person name="Scheuner C."/>
            <person name="Sibirny A.A."/>
            <person name="Slot J.C."/>
            <person name="Stielow J.B."/>
            <person name="Sun H."/>
            <person name="Kurtzman C.P."/>
            <person name="Blackwell M."/>
            <person name="Grigoriev I.V."/>
            <person name="Jeffries T.W."/>
        </authorList>
    </citation>
    <scope>NUCLEOTIDE SEQUENCE [LARGE SCALE GENOMIC DNA]</scope>
    <source>
        <strain evidence="3">NRRL Y-1933</strain>
    </source>
</reference>
<keyword evidence="1" id="KW-0812">Transmembrane</keyword>
<gene>
    <name evidence="2" type="ORF">HYPBUDRAFT_108893</name>
</gene>
<accession>A0A1E4RJ76</accession>